<evidence type="ECO:0000313" key="3">
    <source>
        <dbReference type="Proteomes" id="UP000077381"/>
    </source>
</evidence>
<accession>A0A177I067</accession>
<proteinExistence type="predicted"/>
<protein>
    <recommendedName>
        <fullName evidence="4">Carboxymuconolactone decarboxylase family protein</fullName>
    </recommendedName>
</protein>
<comment type="caution">
    <text evidence="2">The sequence shown here is derived from an EMBL/GenBank/DDBJ whole genome shotgun (WGS) entry which is preliminary data.</text>
</comment>
<dbReference type="Gene3D" id="1.20.1290.10">
    <property type="entry name" value="AhpD-like"/>
    <property type="match status" value="1"/>
</dbReference>
<evidence type="ECO:0008006" key="4">
    <source>
        <dbReference type="Google" id="ProtNLM"/>
    </source>
</evidence>
<keyword evidence="1" id="KW-0472">Membrane</keyword>
<evidence type="ECO:0000256" key="1">
    <source>
        <dbReference type="SAM" id="Phobius"/>
    </source>
</evidence>
<dbReference type="AlphaFoldDB" id="A0A177I067"/>
<dbReference type="InterPro" id="IPR029032">
    <property type="entry name" value="AhpD-like"/>
</dbReference>
<dbReference type="RefSeq" id="WP_067271712.1">
    <property type="nucleotide sequence ID" value="NZ_LOHS01000029.1"/>
</dbReference>
<dbReference type="EMBL" id="LOHS01000029">
    <property type="protein sequence ID" value="OAH15964.1"/>
    <property type="molecule type" value="Genomic_DNA"/>
</dbReference>
<dbReference type="Proteomes" id="UP000077381">
    <property type="component" value="Unassembled WGS sequence"/>
</dbReference>
<dbReference type="SUPFAM" id="SSF69118">
    <property type="entry name" value="AhpD-like"/>
    <property type="match status" value="1"/>
</dbReference>
<keyword evidence="1" id="KW-1133">Transmembrane helix</keyword>
<organism evidence="2 3">
    <name type="scientific">Streptomyces jeddahensis</name>
    <dbReference type="NCBI Taxonomy" id="1716141"/>
    <lineage>
        <taxon>Bacteria</taxon>
        <taxon>Bacillati</taxon>
        <taxon>Actinomycetota</taxon>
        <taxon>Actinomycetes</taxon>
        <taxon>Kitasatosporales</taxon>
        <taxon>Streptomycetaceae</taxon>
        <taxon>Streptomyces</taxon>
    </lineage>
</organism>
<name>A0A177I067_9ACTN</name>
<feature type="transmembrane region" description="Helical" evidence="1">
    <location>
        <begin position="6"/>
        <end position="34"/>
    </location>
</feature>
<keyword evidence="3" id="KW-1185">Reference proteome</keyword>
<reference evidence="2 3" key="1">
    <citation type="submission" date="2015-12" db="EMBL/GenBank/DDBJ databases">
        <title>Genome sequence of Streptomyces sp. G25.</title>
        <authorList>
            <person name="Poehlein A."/>
            <person name="Roettig A."/>
            <person name="Hiessl S."/>
            <person name="Hauschild P."/>
            <person name="Schauer J."/>
            <person name="Madkour M.H."/>
            <person name="Al-Ansari A.M."/>
            <person name="Almakishah N.H."/>
            <person name="Steinbuechel A."/>
            <person name="Daniel R."/>
        </authorList>
    </citation>
    <scope>NUCLEOTIDE SEQUENCE [LARGE SCALE GENOMIC DNA]</scope>
    <source>
        <strain evidence="3">G25(2015)</strain>
    </source>
</reference>
<dbReference type="PATRIC" id="fig|1716141.3.peg.707"/>
<keyword evidence="1" id="KW-0812">Transmembrane</keyword>
<sequence length="117" mass="12455">MGLNVFALFTGFGLGSLAFQSLLTAGFSVALTAFRRHRIARRCPRRPPLPRRTGGLTACGRDRVDDGALQAARDAGASDAEIGGVVAHLALNVLMNHFNMLAKVDNDRPVVTPRSAV</sequence>
<dbReference type="STRING" id="1716141.STSP_06670"/>
<evidence type="ECO:0000313" key="2">
    <source>
        <dbReference type="EMBL" id="OAH15964.1"/>
    </source>
</evidence>
<gene>
    <name evidence="2" type="ORF">STSP_06670</name>
</gene>